<comment type="caution">
    <text evidence="2">The sequence shown here is derived from an EMBL/GenBank/DDBJ whole genome shotgun (WGS) entry which is preliminary data.</text>
</comment>
<keyword evidence="3" id="KW-1185">Reference proteome</keyword>
<keyword evidence="1" id="KW-1133">Transmembrane helix</keyword>
<dbReference type="Proteomes" id="UP001501757">
    <property type="component" value="Unassembled WGS sequence"/>
</dbReference>
<proteinExistence type="predicted"/>
<feature type="transmembrane region" description="Helical" evidence="1">
    <location>
        <begin position="46"/>
        <end position="68"/>
    </location>
</feature>
<evidence type="ECO:0000313" key="3">
    <source>
        <dbReference type="Proteomes" id="UP001501757"/>
    </source>
</evidence>
<feature type="transmembrane region" description="Helical" evidence="1">
    <location>
        <begin position="15"/>
        <end position="40"/>
    </location>
</feature>
<dbReference type="EMBL" id="BAAAEI010000001">
    <property type="protein sequence ID" value="GAA0340572.1"/>
    <property type="molecule type" value="Genomic_DNA"/>
</dbReference>
<organism evidence="2 3">
    <name type="scientific">Bowmanella denitrificans</name>
    <dbReference type="NCBI Taxonomy" id="366582"/>
    <lineage>
        <taxon>Bacteria</taxon>
        <taxon>Pseudomonadati</taxon>
        <taxon>Pseudomonadota</taxon>
        <taxon>Gammaproteobacteria</taxon>
        <taxon>Alteromonadales</taxon>
        <taxon>Alteromonadaceae</taxon>
        <taxon>Bowmanella</taxon>
    </lineage>
</organism>
<gene>
    <name evidence="2" type="ORF">GCM10009092_01340</name>
</gene>
<keyword evidence="1" id="KW-0812">Transmembrane</keyword>
<reference evidence="2 3" key="1">
    <citation type="journal article" date="2019" name="Int. J. Syst. Evol. Microbiol.">
        <title>The Global Catalogue of Microorganisms (GCM) 10K type strain sequencing project: providing services to taxonomists for standard genome sequencing and annotation.</title>
        <authorList>
            <consortium name="The Broad Institute Genomics Platform"/>
            <consortium name="The Broad Institute Genome Sequencing Center for Infectious Disease"/>
            <person name="Wu L."/>
            <person name="Ma J."/>
        </authorList>
    </citation>
    <scope>NUCLEOTIDE SEQUENCE [LARGE SCALE GENOMIC DNA]</scope>
    <source>
        <strain evidence="2 3">JCM 13378</strain>
    </source>
</reference>
<dbReference type="RefSeq" id="WP_343840482.1">
    <property type="nucleotide sequence ID" value="NZ_BAAAEI010000001.1"/>
</dbReference>
<accession>A0ABN0WKJ9</accession>
<feature type="transmembrane region" description="Helical" evidence="1">
    <location>
        <begin position="80"/>
        <end position="98"/>
    </location>
</feature>
<name>A0ABN0WKJ9_9ALTE</name>
<sequence>MQGIRGIFSAPATGILVRIGSAAVLGYLATAECAVLIAALLPSAPLSSVLTAMLLSFPLFTALIMWSFHVPRAWRALTDLGGLYLAAALSNYLLLGALA</sequence>
<evidence type="ECO:0000256" key="1">
    <source>
        <dbReference type="SAM" id="Phobius"/>
    </source>
</evidence>
<keyword evidence="1" id="KW-0472">Membrane</keyword>
<evidence type="ECO:0000313" key="2">
    <source>
        <dbReference type="EMBL" id="GAA0340572.1"/>
    </source>
</evidence>
<protein>
    <submittedName>
        <fullName evidence="2">Uncharacterized protein</fullName>
    </submittedName>
</protein>